<dbReference type="EMBL" id="JACHFR010000002">
    <property type="protein sequence ID" value="MBB5219003.1"/>
    <property type="molecule type" value="Genomic_DNA"/>
</dbReference>
<dbReference type="AlphaFoldDB" id="A0A840SHK4"/>
<dbReference type="RefSeq" id="WP_184652440.1">
    <property type="nucleotide sequence ID" value="NZ_JACHFR010000002.1"/>
</dbReference>
<dbReference type="Pfam" id="PF25302">
    <property type="entry name" value="NADase_transloc"/>
    <property type="match status" value="1"/>
</dbReference>
<accession>A0A840SHK4</accession>
<keyword evidence="5" id="KW-1185">Reference proteome</keyword>
<reference evidence="4 6" key="1">
    <citation type="submission" date="2018-08" db="EMBL/GenBank/DDBJ databases">
        <title>The first complete genome of Treponema rectale (CHPAT), a commensal spirochete of the bovine rectum.</title>
        <authorList>
            <person name="Staton G.J."/>
            <person name="Clegg S.R."/>
            <person name="Carter S.D."/>
            <person name="Radford A.D."/>
            <person name="Darby A."/>
            <person name="Hall N."/>
            <person name="Birtles R.J."/>
            <person name="Evans N.J."/>
        </authorList>
    </citation>
    <scope>NUCLEOTIDE SEQUENCE [LARGE SCALE GENOMIC DNA]</scope>
    <source>
        <strain evidence="4 6">CHPA</strain>
    </source>
</reference>
<proteinExistence type="predicted"/>
<name>A0A840SHK4_9SPIR</name>
<evidence type="ECO:0000256" key="1">
    <source>
        <dbReference type="SAM" id="SignalP"/>
    </source>
</evidence>
<organism evidence="3 5">
    <name type="scientific">Treponema rectale</name>
    <dbReference type="NCBI Taxonomy" id="744512"/>
    <lineage>
        <taxon>Bacteria</taxon>
        <taxon>Pseudomonadati</taxon>
        <taxon>Spirochaetota</taxon>
        <taxon>Spirochaetia</taxon>
        <taxon>Spirochaetales</taxon>
        <taxon>Treponemataceae</taxon>
        <taxon>Treponema</taxon>
    </lineage>
</organism>
<dbReference type="EMBL" id="CP031517">
    <property type="protein sequence ID" value="QOS41085.1"/>
    <property type="molecule type" value="Genomic_DNA"/>
</dbReference>
<evidence type="ECO:0000313" key="5">
    <source>
        <dbReference type="Proteomes" id="UP000578697"/>
    </source>
</evidence>
<gene>
    <name evidence="4" type="ORF">DYE49_11765</name>
    <name evidence="3" type="ORF">HNP77_001372</name>
</gene>
<evidence type="ECO:0000313" key="6">
    <source>
        <dbReference type="Proteomes" id="UP000593591"/>
    </source>
</evidence>
<dbReference type="Proteomes" id="UP000578697">
    <property type="component" value="Unassembled WGS sequence"/>
</dbReference>
<dbReference type="InterPro" id="IPR057561">
    <property type="entry name" value="NADase_transloc"/>
</dbReference>
<sequence>MKKYFLLLIVFSMQLAVAQDFNFSPFEYIDYVHPAQSKNFIYKDSNVIFCASYDTKNSIKLDINYPGNYFRTFSKRNDSGYQFYSYKLEDGTPYRDYFLEGKGIIIIFQTEDKNIEKVSLTDFQKWEAGYWKKIKYDTSLREYGPTSENGCGVWIYDDGINSINSSSFLSEQNENYSARNVKDKIYVETSIEAMNYSYDSITPPWVEGVKGYGIGEWLDIEFKYKSDELQILNGFVDFRRQYLYKENSRVKKILIESISPKFSKEYELEDLVKYNVIKLPQKTDHIRITIKDVYKGDKYDDTCISSILVTDPSKPSFEEQQSRIKQMLIDSGIIRK</sequence>
<evidence type="ECO:0000313" key="4">
    <source>
        <dbReference type="EMBL" id="QOS41085.1"/>
    </source>
</evidence>
<dbReference type="NCBIfam" id="NF047619">
    <property type="entry name" value="NADase_discoid"/>
    <property type="match status" value="1"/>
</dbReference>
<evidence type="ECO:0000259" key="2">
    <source>
        <dbReference type="Pfam" id="PF25302"/>
    </source>
</evidence>
<protein>
    <recommendedName>
        <fullName evidence="2">NAD glycohydrolase translocation F5/8 type C domain-containing protein</fullName>
    </recommendedName>
</protein>
<dbReference type="Proteomes" id="UP000593591">
    <property type="component" value="Chromosome"/>
</dbReference>
<feature type="signal peptide" evidence="1">
    <location>
        <begin position="1"/>
        <end position="18"/>
    </location>
</feature>
<dbReference type="KEGG" id="trc:DYE49_11765"/>
<reference evidence="3 5" key="2">
    <citation type="submission" date="2020-08" db="EMBL/GenBank/DDBJ databases">
        <title>Genomic Encyclopedia of Type Strains, Phase IV (KMG-IV): sequencing the most valuable type-strain genomes for metagenomic binning, comparative biology and taxonomic classification.</title>
        <authorList>
            <person name="Goeker M."/>
        </authorList>
    </citation>
    <scope>NUCLEOTIDE SEQUENCE [LARGE SCALE GENOMIC DNA]</scope>
    <source>
        <strain evidence="3 5">DSM 103679</strain>
    </source>
</reference>
<feature type="domain" description="NAD glycohydrolase translocation F5/8 type C" evidence="2">
    <location>
        <begin position="157"/>
        <end position="309"/>
    </location>
</feature>
<keyword evidence="1" id="KW-0732">Signal</keyword>
<evidence type="ECO:0000313" key="3">
    <source>
        <dbReference type="EMBL" id="MBB5219003.1"/>
    </source>
</evidence>
<feature type="chain" id="PRO_5036418379" description="NAD glycohydrolase translocation F5/8 type C domain-containing protein" evidence="1">
    <location>
        <begin position="19"/>
        <end position="336"/>
    </location>
</feature>